<evidence type="ECO:0000256" key="2">
    <source>
        <dbReference type="ARBA" id="ARBA00010617"/>
    </source>
</evidence>
<dbReference type="PANTHER" id="PTHR24279:SF120">
    <property type="entry name" value="CYTOCHROME P450"/>
    <property type="match status" value="1"/>
</dbReference>
<dbReference type="InterPro" id="IPR050479">
    <property type="entry name" value="CYP11_CYP27_families"/>
</dbReference>
<gene>
    <name evidence="10 11 12" type="primary">LOC108557273</name>
</gene>
<protein>
    <submittedName>
        <fullName evidence="10 11">Cytochrome P450 CYP12A2 isoform X1</fullName>
    </submittedName>
</protein>
<evidence type="ECO:0000256" key="3">
    <source>
        <dbReference type="ARBA" id="ARBA00022617"/>
    </source>
</evidence>
<keyword evidence="5 8" id="KW-0560">Oxidoreductase</keyword>
<dbReference type="GeneID" id="108557273"/>
<evidence type="ECO:0000313" key="11">
    <source>
        <dbReference type="RefSeq" id="XP_017769205.1"/>
    </source>
</evidence>
<evidence type="ECO:0000256" key="1">
    <source>
        <dbReference type="ARBA" id="ARBA00001971"/>
    </source>
</evidence>
<evidence type="ECO:0000256" key="4">
    <source>
        <dbReference type="ARBA" id="ARBA00022723"/>
    </source>
</evidence>
<dbReference type="InterPro" id="IPR017972">
    <property type="entry name" value="Cyt_P450_CS"/>
</dbReference>
<dbReference type="InterPro" id="IPR001128">
    <property type="entry name" value="Cyt_P450"/>
</dbReference>
<comment type="cofactor">
    <cofactor evidence="1">
        <name>heme</name>
        <dbReference type="ChEBI" id="CHEBI:30413"/>
    </cofactor>
</comment>
<evidence type="ECO:0000313" key="9">
    <source>
        <dbReference type="Proteomes" id="UP000695000"/>
    </source>
</evidence>
<sequence length="536" mass="62357">MIPRTMLNFQIRRSIATSHLNSRSSVEAIETKATYYQEQIDKYQDDEKPSNWNESKPYNSIPGPKPWPIVGNIWRFFYGEFKGKNMAEISKHLRNTYGDIVVLNKLIGIPDKVFLYNAEDIEKMHRNEGLWPQRDALHSILYYRTVLRKDIFQDKPGLTAMQGQDWFKFRTVVNPILMQPRTTIKYVGQMDTIADDFLRQIHRLYEINPEMPEDFELLINKWTLESITFLAIDKRIGCLEDHPTEEIQTFLASTVGVFKQMYKLDVLPSLWKVYSTKDWKLFVKHMDFITNTLLKYVDEAFQSVKDNPEIKDKFNKSIFDKFLELDRKVAITMAIDMMTGGIDTTSKTFAATLYFLSTNQGPQTKLREELKMLMPNKNTPITAEILEKAKYLKAAIKESTRLAPIAVGNMRKTQKALVLSGYQIPKGVDLLSGAIALHHDDKQFKDSKKYMPERFLRTTTCEYSVKNTNPFVFLPFGFGSRSCVGKRLANLELEIALAKIVRNYYLDWKRPEMKFNTTLIYGTADPLRYHLRAVED</sequence>
<keyword evidence="7 8" id="KW-0503">Monooxygenase</keyword>
<evidence type="ECO:0000256" key="8">
    <source>
        <dbReference type="RuleBase" id="RU000461"/>
    </source>
</evidence>
<keyword evidence="4 8" id="KW-0479">Metal-binding</keyword>
<dbReference type="PROSITE" id="PS00086">
    <property type="entry name" value="CYTOCHROME_P450"/>
    <property type="match status" value="1"/>
</dbReference>
<reference evidence="10 11" key="1">
    <citation type="submission" date="2025-05" db="UniProtKB">
        <authorList>
            <consortium name="RefSeq"/>
        </authorList>
    </citation>
    <scope>IDENTIFICATION</scope>
    <source>
        <tissue evidence="10 11">Whole Larva</tissue>
    </source>
</reference>
<dbReference type="PANTHER" id="PTHR24279">
    <property type="entry name" value="CYTOCHROME P450"/>
    <property type="match status" value="1"/>
</dbReference>
<comment type="similarity">
    <text evidence="2 8">Belongs to the cytochrome P450 family.</text>
</comment>
<name>A0ABM1M3Q5_NICVS</name>
<evidence type="ECO:0000256" key="7">
    <source>
        <dbReference type="ARBA" id="ARBA00023033"/>
    </source>
</evidence>
<evidence type="ECO:0000313" key="10">
    <source>
        <dbReference type="RefSeq" id="XP_017769204.1"/>
    </source>
</evidence>
<dbReference type="Proteomes" id="UP000695000">
    <property type="component" value="Unplaced"/>
</dbReference>
<dbReference type="Gene3D" id="1.10.630.10">
    <property type="entry name" value="Cytochrome P450"/>
    <property type="match status" value="1"/>
</dbReference>
<keyword evidence="3 8" id="KW-0349">Heme</keyword>
<dbReference type="InterPro" id="IPR002401">
    <property type="entry name" value="Cyt_P450_E_grp-I"/>
</dbReference>
<dbReference type="RefSeq" id="XP_017769206.1">
    <property type="nucleotide sequence ID" value="XM_017913717.1"/>
</dbReference>
<evidence type="ECO:0000313" key="12">
    <source>
        <dbReference type="RefSeq" id="XP_017769206.1"/>
    </source>
</evidence>
<dbReference type="InterPro" id="IPR036396">
    <property type="entry name" value="Cyt_P450_sf"/>
</dbReference>
<organism evidence="9 11">
    <name type="scientific">Nicrophorus vespilloides</name>
    <name type="common">Boreal carrion beetle</name>
    <dbReference type="NCBI Taxonomy" id="110193"/>
    <lineage>
        <taxon>Eukaryota</taxon>
        <taxon>Metazoa</taxon>
        <taxon>Ecdysozoa</taxon>
        <taxon>Arthropoda</taxon>
        <taxon>Hexapoda</taxon>
        <taxon>Insecta</taxon>
        <taxon>Pterygota</taxon>
        <taxon>Neoptera</taxon>
        <taxon>Endopterygota</taxon>
        <taxon>Coleoptera</taxon>
        <taxon>Polyphaga</taxon>
        <taxon>Staphyliniformia</taxon>
        <taxon>Silphidae</taxon>
        <taxon>Nicrophorinae</taxon>
        <taxon>Nicrophorus</taxon>
    </lineage>
</organism>
<keyword evidence="6 8" id="KW-0408">Iron</keyword>
<dbReference type="RefSeq" id="XP_017769204.1">
    <property type="nucleotide sequence ID" value="XM_017913715.1"/>
</dbReference>
<dbReference type="RefSeq" id="XP_017769205.1">
    <property type="nucleotide sequence ID" value="XM_017913716.1"/>
</dbReference>
<dbReference type="PRINTS" id="PR00385">
    <property type="entry name" value="P450"/>
</dbReference>
<accession>A0ABM1M3Q5</accession>
<dbReference type="SUPFAM" id="SSF48264">
    <property type="entry name" value="Cytochrome P450"/>
    <property type="match status" value="1"/>
</dbReference>
<dbReference type="Pfam" id="PF00067">
    <property type="entry name" value="p450"/>
    <property type="match status" value="1"/>
</dbReference>
<evidence type="ECO:0000256" key="5">
    <source>
        <dbReference type="ARBA" id="ARBA00023002"/>
    </source>
</evidence>
<proteinExistence type="inferred from homology"/>
<dbReference type="PRINTS" id="PR00463">
    <property type="entry name" value="EP450I"/>
</dbReference>
<dbReference type="CDD" id="cd11054">
    <property type="entry name" value="CYP24A1-like"/>
    <property type="match status" value="1"/>
</dbReference>
<evidence type="ECO:0000256" key="6">
    <source>
        <dbReference type="ARBA" id="ARBA00023004"/>
    </source>
</evidence>
<keyword evidence="9" id="KW-1185">Reference proteome</keyword>